<keyword evidence="4" id="KW-1185">Reference proteome</keyword>
<dbReference type="Proteomes" id="UP000490800">
    <property type="component" value="Unassembled WGS sequence"/>
</dbReference>
<organism evidence="3 4">
    <name type="scientific">Paenibacillus lutrae</name>
    <dbReference type="NCBI Taxonomy" id="2078573"/>
    <lineage>
        <taxon>Bacteria</taxon>
        <taxon>Bacillati</taxon>
        <taxon>Bacillota</taxon>
        <taxon>Bacilli</taxon>
        <taxon>Bacillales</taxon>
        <taxon>Paenibacillaceae</taxon>
        <taxon>Paenibacillus</taxon>
    </lineage>
</organism>
<dbReference type="OrthoDB" id="9785185at2"/>
<dbReference type="Gene3D" id="3.90.550.10">
    <property type="entry name" value="Spore Coat Polysaccharide Biosynthesis Protein SpsA, Chain A"/>
    <property type="match status" value="1"/>
</dbReference>
<dbReference type="GO" id="GO:0016758">
    <property type="term" value="F:hexosyltransferase activity"/>
    <property type="evidence" value="ECO:0007669"/>
    <property type="project" value="UniProtKB-ARBA"/>
</dbReference>
<dbReference type="SUPFAM" id="SSF53448">
    <property type="entry name" value="Nucleotide-diphospho-sugar transferases"/>
    <property type="match status" value="1"/>
</dbReference>
<feature type="domain" description="Glycosyltransferase 2-like" evidence="2">
    <location>
        <begin position="6"/>
        <end position="159"/>
    </location>
</feature>
<proteinExistence type="inferred from homology"/>
<keyword evidence="3" id="KW-0808">Transferase</keyword>
<dbReference type="InterPro" id="IPR001173">
    <property type="entry name" value="Glyco_trans_2-like"/>
</dbReference>
<dbReference type="EMBL" id="RHLK01000001">
    <property type="protein sequence ID" value="MVO97964.1"/>
    <property type="molecule type" value="Genomic_DNA"/>
</dbReference>
<dbReference type="InterPro" id="IPR029044">
    <property type="entry name" value="Nucleotide-diphossugar_trans"/>
</dbReference>
<reference evidence="3 4" key="1">
    <citation type="journal article" date="2019" name="Microorganisms">
        <title>Paenibacillus lutrae sp. nov., A Chitinolytic Species Isolated from A River Otter in Castril Natural Park, Granada, Spain.</title>
        <authorList>
            <person name="Rodriguez M."/>
            <person name="Reina J.C."/>
            <person name="Bejar V."/>
            <person name="Llamas I."/>
        </authorList>
    </citation>
    <scope>NUCLEOTIDE SEQUENCE [LARGE SCALE GENOMIC DNA]</scope>
    <source>
        <strain evidence="3 4">N10</strain>
    </source>
</reference>
<dbReference type="RefSeq" id="WP_157331758.1">
    <property type="nucleotide sequence ID" value="NZ_RHLK01000001.1"/>
</dbReference>
<gene>
    <name evidence="3" type="ORF">EDM21_00125</name>
</gene>
<dbReference type="PANTHER" id="PTHR22916:SF3">
    <property type="entry name" value="UDP-GLCNAC:BETAGAL BETA-1,3-N-ACETYLGLUCOSAMINYLTRANSFERASE-LIKE PROTEIN 1"/>
    <property type="match status" value="1"/>
</dbReference>
<comment type="caution">
    <text evidence="3">The sequence shown here is derived from an EMBL/GenBank/DDBJ whole genome shotgun (WGS) entry which is preliminary data.</text>
</comment>
<accession>A0A7X3FDV8</accession>
<comment type="similarity">
    <text evidence="1">Belongs to the glycosyltransferase 2 family.</text>
</comment>
<evidence type="ECO:0000259" key="2">
    <source>
        <dbReference type="Pfam" id="PF00535"/>
    </source>
</evidence>
<dbReference type="Pfam" id="PF00535">
    <property type="entry name" value="Glycos_transf_2"/>
    <property type="match status" value="1"/>
</dbReference>
<evidence type="ECO:0000313" key="4">
    <source>
        <dbReference type="Proteomes" id="UP000490800"/>
    </source>
</evidence>
<protein>
    <submittedName>
        <fullName evidence="3">Glycosyltransferase</fullName>
    </submittedName>
</protein>
<dbReference type="PANTHER" id="PTHR22916">
    <property type="entry name" value="GLYCOSYLTRANSFERASE"/>
    <property type="match status" value="1"/>
</dbReference>
<sequence length="247" mass="28144">MPPRVSIIIPFYNCAYVDQAIVSALSQTYPDIEIIVVDDGSTRHQERITPYMPWIHYLGKANGGTASALNHGIRQATGDYIAWLSSDDRFYPHKLTAQIAELSLKNALVGFTNYEVVDEHGRVMHAPNFPTDAGNTLHFTTSSKLYTYMLQYNPINGCTVVMHKELFRRYGLFDETFKYTQDLEMWLRLAAAGVQMEFLNEKLTQYRFHPAMGSRNHQQAAEQEVAVLRARYNPVVAARIASMETEK</sequence>
<evidence type="ECO:0000256" key="1">
    <source>
        <dbReference type="ARBA" id="ARBA00006739"/>
    </source>
</evidence>
<dbReference type="AlphaFoldDB" id="A0A7X3FDV8"/>
<evidence type="ECO:0000313" key="3">
    <source>
        <dbReference type="EMBL" id="MVO97964.1"/>
    </source>
</evidence>
<name>A0A7X3FDV8_9BACL</name>